<reference evidence="3 4" key="1">
    <citation type="submission" date="2023-05" db="EMBL/GenBank/DDBJ databases">
        <title>Streptomyces fuscus sp. nov., a brown-black pigment producing actinomyces isolated from dry sand of Sea duck farm.</title>
        <authorList>
            <person name="Xie J."/>
            <person name="Shen N."/>
        </authorList>
    </citation>
    <scope>NUCLEOTIDE SEQUENCE [LARGE SCALE GENOMIC DNA]</scope>
    <source>
        <strain evidence="3 4">GXMU-J15</strain>
    </source>
</reference>
<dbReference type="InterPro" id="IPR036397">
    <property type="entry name" value="RNaseH_sf"/>
</dbReference>
<dbReference type="SUPFAM" id="SSF46689">
    <property type="entry name" value="Homeodomain-like"/>
    <property type="match status" value="1"/>
</dbReference>
<dbReference type="Proteomes" id="UP001241926">
    <property type="component" value="Unassembled WGS sequence"/>
</dbReference>
<comment type="caution">
    <text evidence="3">The sequence shown here is derived from an EMBL/GenBank/DDBJ whole genome shotgun (WGS) entry which is preliminary data.</text>
</comment>
<dbReference type="NCBIfam" id="NF033546">
    <property type="entry name" value="transpos_IS21"/>
    <property type="match status" value="1"/>
</dbReference>
<protein>
    <submittedName>
        <fullName evidence="3">IS21 family transposase</fullName>
    </submittedName>
</protein>
<gene>
    <name evidence="3" type="primary">istA</name>
    <name evidence="3" type="ORF">QNN03_38185</name>
</gene>
<dbReference type="SUPFAM" id="SSF53098">
    <property type="entry name" value="Ribonuclease H-like"/>
    <property type="match status" value="1"/>
</dbReference>
<evidence type="ECO:0000256" key="1">
    <source>
        <dbReference type="ARBA" id="ARBA00009277"/>
    </source>
</evidence>
<accession>A0ABT7JBK5</accession>
<dbReference type="PANTHER" id="PTHR35004">
    <property type="entry name" value="TRANSPOSASE RV3428C-RELATED"/>
    <property type="match status" value="1"/>
</dbReference>
<evidence type="ECO:0000259" key="2">
    <source>
        <dbReference type="PROSITE" id="PS50994"/>
    </source>
</evidence>
<evidence type="ECO:0000313" key="4">
    <source>
        <dbReference type="Proteomes" id="UP001241926"/>
    </source>
</evidence>
<comment type="similarity">
    <text evidence="1">Belongs to the transposase IS21/IS408/IS1162 family.</text>
</comment>
<dbReference type="InterPro" id="IPR001584">
    <property type="entry name" value="Integrase_cat-core"/>
</dbReference>
<keyword evidence="4" id="KW-1185">Reference proteome</keyword>
<dbReference type="RefSeq" id="WP_093725674.1">
    <property type="nucleotide sequence ID" value="NZ_JASJUS010000106.1"/>
</dbReference>
<dbReference type="EMBL" id="JASJUS010000106">
    <property type="protein sequence ID" value="MDL2082246.1"/>
    <property type="molecule type" value="Genomic_DNA"/>
</dbReference>
<dbReference type="PANTHER" id="PTHR35004:SF8">
    <property type="entry name" value="TRANSPOSASE RV3428C-RELATED"/>
    <property type="match status" value="1"/>
</dbReference>
<dbReference type="InterPro" id="IPR009057">
    <property type="entry name" value="Homeodomain-like_sf"/>
</dbReference>
<dbReference type="Pfam" id="PF22483">
    <property type="entry name" value="Mu-transpos_C_2"/>
    <property type="match status" value="1"/>
</dbReference>
<sequence length="418" mass="46570">MICVEDWAEIRRLHRAEQMPIRAIARHLGISKNTVKRALASDRPPKYERPAKGSVVDAVEVQIRELLRETPTMPATVIAERIGWERGMTVLKERVRELRPAYVPVDPVSRTTYQPGELAQCDLWFPEADIPLGYGQTGRPPVLVMVSGYSRVIAARMLPSRTTGDLIDGHWRLLSAWGAVPKSLVWDNEAGVGRGRLTTEFAAFAGLLATKIHLCRPRDPEAKGLVERANGYLATSFLPGRTFSGPGDFNTQLTCWLAVANRRVHRALQTRPTERWEADRAGMLTLPPVDPPAWWRMQTRIGRDHYVRVDTNDYSVHPDAIGRTVTVLTDNDEVIALAPGGVIVARHPRCWARHQTITDPDHAEAGKTMRAQLHHQQAARQATTPDAAGPLVEVEQRELGSYDRLFTVIEGGGDREAG</sequence>
<dbReference type="PROSITE" id="PS50994">
    <property type="entry name" value="INTEGRASE"/>
    <property type="match status" value="1"/>
</dbReference>
<dbReference type="InterPro" id="IPR012337">
    <property type="entry name" value="RNaseH-like_sf"/>
</dbReference>
<dbReference type="Pfam" id="PF00665">
    <property type="entry name" value="rve"/>
    <property type="match status" value="1"/>
</dbReference>
<dbReference type="InterPro" id="IPR054353">
    <property type="entry name" value="IstA-like_C"/>
</dbReference>
<dbReference type="Gene3D" id="3.30.420.10">
    <property type="entry name" value="Ribonuclease H-like superfamily/Ribonuclease H"/>
    <property type="match status" value="1"/>
</dbReference>
<feature type="domain" description="Integrase catalytic" evidence="2">
    <location>
        <begin position="111"/>
        <end position="280"/>
    </location>
</feature>
<dbReference type="Pfam" id="PF02796">
    <property type="entry name" value="HTH_7"/>
    <property type="match status" value="1"/>
</dbReference>
<dbReference type="InterPro" id="IPR006120">
    <property type="entry name" value="Resolvase_HTH_dom"/>
</dbReference>
<name>A0ABT7JBK5_9ACTN</name>
<proteinExistence type="inferred from homology"/>
<organism evidence="3 4">
    <name type="scientific">Streptomyces fuscus</name>
    <dbReference type="NCBI Taxonomy" id="3048495"/>
    <lineage>
        <taxon>Bacteria</taxon>
        <taxon>Bacillati</taxon>
        <taxon>Actinomycetota</taxon>
        <taxon>Actinomycetes</taxon>
        <taxon>Kitasatosporales</taxon>
        <taxon>Streptomycetaceae</taxon>
        <taxon>Streptomyces</taxon>
    </lineage>
</organism>
<evidence type="ECO:0000313" key="3">
    <source>
        <dbReference type="EMBL" id="MDL2082246.1"/>
    </source>
</evidence>